<name>A0AAD2FE73_9STRA</name>
<proteinExistence type="predicted"/>
<gene>
    <name evidence="3" type="ORF">CYCCA115_LOCUS2618</name>
</gene>
<evidence type="ECO:0008006" key="5">
    <source>
        <dbReference type="Google" id="ProtNLM"/>
    </source>
</evidence>
<evidence type="ECO:0000256" key="1">
    <source>
        <dbReference type="SAM" id="Phobius"/>
    </source>
</evidence>
<evidence type="ECO:0000256" key="2">
    <source>
        <dbReference type="SAM" id="SignalP"/>
    </source>
</evidence>
<feature type="chain" id="PRO_5041898728" description="Phospholipase B-like" evidence="2">
    <location>
        <begin position="20"/>
        <end position="533"/>
    </location>
</feature>
<evidence type="ECO:0000313" key="4">
    <source>
        <dbReference type="Proteomes" id="UP001295423"/>
    </source>
</evidence>
<keyword evidence="1" id="KW-0812">Transmembrane</keyword>
<dbReference type="EMBL" id="CAKOGP040000191">
    <property type="protein sequence ID" value="CAJ1931940.1"/>
    <property type="molecule type" value="Genomic_DNA"/>
</dbReference>
<feature type="signal peptide" evidence="2">
    <location>
        <begin position="1"/>
        <end position="19"/>
    </location>
</feature>
<evidence type="ECO:0000313" key="3">
    <source>
        <dbReference type="EMBL" id="CAJ1931940.1"/>
    </source>
</evidence>
<keyword evidence="4" id="KW-1185">Reference proteome</keyword>
<keyword evidence="1" id="KW-1133">Transmembrane helix</keyword>
<sequence length="533" mass="60649">MKILASALSIFHLLSFCGGYESIHSYTPMSLVTDSAAIDQDLHVIHLELKKETQRGWTNAEKIYREGAFSKPVAKILLNSPLEDDLPAKTTVKGVDTSGFPVSGTLFKEAKVDERELMIQYDISEVQANYVNCQVGGNPAPNVGGCFNSTGNLTVNGAVLPYDYDIYKHNVNERTIAHMSIDAEEKMWKCDNCPFPEYQMFYNYFGEFNYADRILTHAFRGEQTYLKHGNMDFGYYTEYALTEFLHKGMSYLNIWMWTIRQMEHALAECEESKLDEGVHYWDEAVAFYTGSRSLIPNRDGNLIWHQAMLRCDEFMTCGPNADQRDEEPYVNIEAFKHFNEGQLNIVNGKCKLARKNKERIVTMMLIPLIQGNLRYSHIIAHEDKFYEKHGAEATLYALATLPFVHDCNPKNAEIIYQNLKSKNTANVDYTAVKQAFEGTYECLNIKCYEIGGIWEKSINDYKYDAFPCGLRDDTAFWMVIGGSAGGLVLLSIMGLVFLRMRRTKNTRAKTIESLEEGDMEDIPIGGDSDKVIT</sequence>
<comment type="caution">
    <text evidence="3">The sequence shown here is derived from an EMBL/GenBank/DDBJ whole genome shotgun (WGS) entry which is preliminary data.</text>
</comment>
<feature type="transmembrane region" description="Helical" evidence="1">
    <location>
        <begin position="475"/>
        <end position="498"/>
    </location>
</feature>
<protein>
    <recommendedName>
        <fullName evidence="5">Phospholipase B-like</fullName>
    </recommendedName>
</protein>
<dbReference type="AlphaFoldDB" id="A0AAD2FE73"/>
<organism evidence="3 4">
    <name type="scientific">Cylindrotheca closterium</name>
    <dbReference type="NCBI Taxonomy" id="2856"/>
    <lineage>
        <taxon>Eukaryota</taxon>
        <taxon>Sar</taxon>
        <taxon>Stramenopiles</taxon>
        <taxon>Ochrophyta</taxon>
        <taxon>Bacillariophyta</taxon>
        <taxon>Bacillariophyceae</taxon>
        <taxon>Bacillariophycidae</taxon>
        <taxon>Bacillariales</taxon>
        <taxon>Bacillariaceae</taxon>
        <taxon>Cylindrotheca</taxon>
    </lineage>
</organism>
<keyword evidence="2" id="KW-0732">Signal</keyword>
<accession>A0AAD2FE73</accession>
<dbReference type="Proteomes" id="UP001295423">
    <property type="component" value="Unassembled WGS sequence"/>
</dbReference>
<reference evidence="3" key="1">
    <citation type="submission" date="2023-08" db="EMBL/GenBank/DDBJ databases">
        <authorList>
            <person name="Audoor S."/>
            <person name="Bilcke G."/>
        </authorList>
    </citation>
    <scope>NUCLEOTIDE SEQUENCE</scope>
</reference>
<keyword evidence="1" id="KW-0472">Membrane</keyword>